<name>A0A165C030_EXIGL</name>
<protein>
    <submittedName>
        <fullName evidence="2">Uncharacterized protein</fullName>
    </submittedName>
</protein>
<evidence type="ECO:0000313" key="2">
    <source>
        <dbReference type="EMBL" id="KZV81564.1"/>
    </source>
</evidence>
<dbReference type="Proteomes" id="UP000077266">
    <property type="component" value="Unassembled WGS sequence"/>
</dbReference>
<gene>
    <name evidence="2" type="ORF">EXIGLDRAFT_380328</name>
</gene>
<organism evidence="2 3">
    <name type="scientific">Exidia glandulosa HHB12029</name>
    <dbReference type="NCBI Taxonomy" id="1314781"/>
    <lineage>
        <taxon>Eukaryota</taxon>
        <taxon>Fungi</taxon>
        <taxon>Dikarya</taxon>
        <taxon>Basidiomycota</taxon>
        <taxon>Agaricomycotina</taxon>
        <taxon>Agaricomycetes</taxon>
        <taxon>Auriculariales</taxon>
        <taxon>Exidiaceae</taxon>
        <taxon>Exidia</taxon>
    </lineage>
</organism>
<dbReference type="EMBL" id="KV426382">
    <property type="protein sequence ID" value="KZV81564.1"/>
    <property type="molecule type" value="Genomic_DNA"/>
</dbReference>
<sequence length="129" mass="13882">MHLTGGACKKLSPSSSTSPILERDMDRAPAIRKRASHLLSLLADSEALTAARLRGALLHGQNESIGLGNDTAGVDITSRIFDVSQRPSKFGGLSDIYEGYFDDLQNIVRVAIKVIRSATVGSEKYIKVP</sequence>
<proteinExistence type="predicted"/>
<evidence type="ECO:0000256" key="1">
    <source>
        <dbReference type="SAM" id="MobiDB-lite"/>
    </source>
</evidence>
<keyword evidence="3" id="KW-1185">Reference proteome</keyword>
<reference evidence="2 3" key="1">
    <citation type="journal article" date="2016" name="Mol. Biol. Evol.">
        <title>Comparative Genomics of Early-Diverging Mushroom-Forming Fungi Provides Insights into the Origins of Lignocellulose Decay Capabilities.</title>
        <authorList>
            <person name="Nagy L.G."/>
            <person name="Riley R."/>
            <person name="Tritt A."/>
            <person name="Adam C."/>
            <person name="Daum C."/>
            <person name="Floudas D."/>
            <person name="Sun H."/>
            <person name="Yadav J.S."/>
            <person name="Pangilinan J."/>
            <person name="Larsson K.H."/>
            <person name="Matsuura K."/>
            <person name="Barry K."/>
            <person name="Labutti K."/>
            <person name="Kuo R."/>
            <person name="Ohm R.A."/>
            <person name="Bhattacharya S.S."/>
            <person name="Shirouzu T."/>
            <person name="Yoshinaga Y."/>
            <person name="Martin F.M."/>
            <person name="Grigoriev I.V."/>
            <person name="Hibbett D.S."/>
        </authorList>
    </citation>
    <scope>NUCLEOTIDE SEQUENCE [LARGE SCALE GENOMIC DNA]</scope>
    <source>
        <strain evidence="2 3">HHB12029</strain>
    </source>
</reference>
<evidence type="ECO:0000313" key="3">
    <source>
        <dbReference type="Proteomes" id="UP000077266"/>
    </source>
</evidence>
<feature type="region of interest" description="Disordered" evidence="1">
    <location>
        <begin position="1"/>
        <end position="23"/>
    </location>
</feature>
<dbReference type="AlphaFoldDB" id="A0A165C030"/>
<accession>A0A165C030</accession>
<dbReference type="InParanoid" id="A0A165C030"/>